<evidence type="ECO:0000313" key="3">
    <source>
        <dbReference type="Proteomes" id="UP000708148"/>
    </source>
</evidence>
<dbReference type="OrthoDB" id="565904at2759"/>
<dbReference type="AlphaFoldDB" id="A0A8S1IZN1"/>
<evidence type="ECO:0000256" key="1">
    <source>
        <dbReference type="SAM" id="SignalP"/>
    </source>
</evidence>
<protein>
    <submittedName>
        <fullName evidence="2">Uncharacterized protein</fullName>
    </submittedName>
</protein>
<dbReference type="Proteomes" id="UP000708148">
    <property type="component" value="Unassembled WGS sequence"/>
</dbReference>
<evidence type="ECO:0000313" key="2">
    <source>
        <dbReference type="EMBL" id="CAD7699240.1"/>
    </source>
</evidence>
<organism evidence="2 3">
    <name type="scientific">Ostreobium quekettii</name>
    <dbReference type="NCBI Taxonomy" id="121088"/>
    <lineage>
        <taxon>Eukaryota</taxon>
        <taxon>Viridiplantae</taxon>
        <taxon>Chlorophyta</taxon>
        <taxon>core chlorophytes</taxon>
        <taxon>Ulvophyceae</taxon>
        <taxon>TCBD clade</taxon>
        <taxon>Bryopsidales</taxon>
        <taxon>Ostreobineae</taxon>
        <taxon>Ostreobiaceae</taxon>
        <taxon>Ostreobium</taxon>
    </lineage>
</organism>
<sequence length="115" mass="12996">MPRFFVGALLAVAASALAVAAQDVICPPEGFTANNRLDVRRFAIAPWYAQLQVPLSYQPVDQLFCVRARYELENPENISEFTLPARFKYLFPIHPEELADTHLGCLFRLGLRALF</sequence>
<keyword evidence="1" id="KW-0732">Signal</keyword>
<reference evidence="2" key="1">
    <citation type="submission" date="2020-12" db="EMBL/GenBank/DDBJ databases">
        <authorList>
            <person name="Iha C."/>
        </authorList>
    </citation>
    <scope>NUCLEOTIDE SEQUENCE</scope>
</reference>
<name>A0A8S1IZN1_9CHLO</name>
<dbReference type="Gene3D" id="2.40.128.20">
    <property type="match status" value="1"/>
</dbReference>
<gene>
    <name evidence="2" type="ORF">OSTQU699_LOCUS4599</name>
</gene>
<dbReference type="EMBL" id="CAJHUC010000976">
    <property type="protein sequence ID" value="CAD7699240.1"/>
    <property type="molecule type" value="Genomic_DNA"/>
</dbReference>
<keyword evidence="3" id="KW-1185">Reference proteome</keyword>
<proteinExistence type="predicted"/>
<feature type="signal peptide" evidence="1">
    <location>
        <begin position="1"/>
        <end position="21"/>
    </location>
</feature>
<comment type="caution">
    <text evidence="2">The sequence shown here is derived from an EMBL/GenBank/DDBJ whole genome shotgun (WGS) entry which is preliminary data.</text>
</comment>
<dbReference type="InterPro" id="IPR012674">
    <property type="entry name" value="Calycin"/>
</dbReference>
<accession>A0A8S1IZN1</accession>
<feature type="chain" id="PRO_5035940043" evidence="1">
    <location>
        <begin position="22"/>
        <end position="115"/>
    </location>
</feature>